<evidence type="ECO:0000313" key="3">
    <source>
        <dbReference type="Proteomes" id="UP001281761"/>
    </source>
</evidence>
<feature type="region of interest" description="Disordered" evidence="1">
    <location>
        <begin position="1"/>
        <end position="82"/>
    </location>
</feature>
<feature type="compositionally biased region" description="Acidic residues" evidence="1">
    <location>
        <begin position="1"/>
        <end position="15"/>
    </location>
</feature>
<protein>
    <submittedName>
        <fullName evidence="2">Uncharacterized protein</fullName>
    </submittedName>
</protein>
<dbReference type="EMBL" id="JARBJD010000501">
    <property type="protein sequence ID" value="KAK2941434.1"/>
    <property type="molecule type" value="Genomic_DNA"/>
</dbReference>
<comment type="caution">
    <text evidence="2">The sequence shown here is derived from an EMBL/GenBank/DDBJ whole genome shotgun (WGS) entry which is preliminary data.</text>
</comment>
<sequence>MLTTTSEDDAEDAETNLENNFGLIGTTNKRLRHSPKQQPCHDEDHYTPAQNTLNKNEERRGSNSVRVEKMEGKACDRREGGS</sequence>
<evidence type="ECO:0000313" key="2">
    <source>
        <dbReference type="EMBL" id="KAK2941434.1"/>
    </source>
</evidence>
<reference evidence="2 3" key="1">
    <citation type="journal article" date="2022" name="bioRxiv">
        <title>Genomics of Preaxostyla Flagellates Illuminates Evolutionary Transitions and the Path Towards Mitochondrial Loss.</title>
        <authorList>
            <person name="Novak L.V.F."/>
            <person name="Treitli S.C."/>
            <person name="Pyrih J."/>
            <person name="Halakuc P."/>
            <person name="Pipaliya S.V."/>
            <person name="Vacek V."/>
            <person name="Brzon O."/>
            <person name="Soukal P."/>
            <person name="Eme L."/>
            <person name="Dacks J.B."/>
            <person name="Karnkowska A."/>
            <person name="Elias M."/>
            <person name="Hampl V."/>
        </authorList>
    </citation>
    <scope>NUCLEOTIDE SEQUENCE [LARGE SCALE GENOMIC DNA]</scope>
    <source>
        <strain evidence="2">NAU3</strain>
        <tissue evidence="2">Gut</tissue>
    </source>
</reference>
<accession>A0ABQ9WPL0</accession>
<name>A0ABQ9WPL0_9EUKA</name>
<dbReference type="Proteomes" id="UP001281761">
    <property type="component" value="Unassembled WGS sequence"/>
</dbReference>
<organism evidence="2 3">
    <name type="scientific">Blattamonas nauphoetae</name>
    <dbReference type="NCBI Taxonomy" id="2049346"/>
    <lineage>
        <taxon>Eukaryota</taxon>
        <taxon>Metamonada</taxon>
        <taxon>Preaxostyla</taxon>
        <taxon>Oxymonadida</taxon>
        <taxon>Blattamonas</taxon>
    </lineage>
</organism>
<proteinExistence type="predicted"/>
<keyword evidence="3" id="KW-1185">Reference proteome</keyword>
<gene>
    <name evidence="2" type="ORF">BLNAU_23657</name>
</gene>
<feature type="compositionally biased region" description="Basic and acidic residues" evidence="1">
    <location>
        <begin position="55"/>
        <end position="82"/>
    </location>
</feature>
<evidence type="ECO:0000256" key="1">
    <source>
        <dbReference type="SAM" id="MobiDB-lite"/>
    </source>
</evidence>